<protein>
    <submittedName>
        <fullName evidence="5">Uncharacterized protein</fullName>
    </submittedName>
</protein>
<dbReference type="GO" id="GO:0005524">
    <property type="term" value="F:ATP binding"/>
    <property type="evidence" value="ECO:0007669"/>
    <property type="project" value="UniProtKB-KW"/>
</dbReference>
<dbReference type="Pfam" id="PF00012">
    <property type="entry name" value="HSP70"/>
    <property type="match status" value="1"/>
</dbReference>
<accession>A0A914PR97</accession>
<dbReference type="FunFam" id="3.30.30.30:FF:000005">
    <property type="entry name" value="Heat shock protein ssb1"/>
    <property type="match status" value="1"/>
</dbReference>
<evidence type="ECO:0000256" key="1">
    <source>
        <dbReference type="ARBA" id="ARBA00007381"/>
    </source>
</evidence>
<evidence type="ECO:0000256" key="2">
    <source>
        <dbReference type="ARBA" id="ARBA00022741"/>
    </source>
</evidence>
<dbReference type="InterPro" id="IPR013126">
    <property type="entry name" value="Hsp_70_fam"/>
</dbReference>
<dbReference type="WBParaSite" id="PDA_v2.g18651.t1">
    <property type="protein sequence ID" value="PDA_v2.g18651.t1"/>
    <property type="gene ID" value="PDA_v2.g18651"/>
</dbReference>
<dbReference type="Gene3D" id="3.30.420.40">
    <property type="match status" value="2"/>
</dbReference>
<organism evidence="4 5">
    <name type="scientific">Panagrolaimus davidi</name>
    <dbReference type="NCBI Taxonomy" id="227884"/>
    <lineage>
        <taxon>Eukaryota</taxon>
        <taxon>Metazoa</taxon>
        <taxon>Ecdysozoa</taxon>
        <taxon>Nematoda</taxon>
        <taxon>Chromadorea</taxon>
        <taxon>Rhabditida</taxon>
        <taxon>Tylenchina</taxon>
        <taxon>Panagrolaimomorpha</taxon>
        <taxon>Panagrolaimoidea</taxon>
        <taxon>Panagrolaimidae</taxon>
        <taxon>Panagrolaimus</taxon>
    </lineage>
</organism>
<sequence length="432" mass="48145">MLKDFNPEFDAIGIDFGTTECCTAVIRKHGPDFVALDPTTSNRTLPSYVGFDEKEPKCGKIVVDRMRNHANCTVYDTKRIMGREFDKIVTDSLWPFNVINANSGASIEVDTFEGKKIKSPEEIVAVLLAHIKSNLESYQGRILSEAVITIPSGSTDEQIVSTAKAAELAGWETVHFLPEPIAAAFAYFTEKDFLNNCNILICDCGGGTVDICVAKISGGKFELLNYDGDSYLGGRDFDKLLFNYFETILKHTYKIDISKSNKKYLLNQMCQNIKHNLSTLAEDTLAVDSFECDSNDFIPITREKFEILALPLILKMKDVILRSISKANLQKDQINYVFQVGGGCRMPMIKKMLKEIFPNSNHQCSIYPDWVVAHGAALYAYHLKTTKANGNKSPLSNRAVTGLLDRLKGVKNMVKFQFLPPKSSTNTTNIPA</sequence>
<proteinExistence type="inferred from homology"/>
<name>A0A914PR97_9BILA</name>
<dbReference type="SUPFAM" id="SSF53067">
    <property type="entry name" value="Actin-like ATPase domain"/>
    <property type="match status" value="2"/>
</dbReference>
<keyword evidence="3" id="KW-0067">ATP-binding</keyword>
<evidence type="ECO:0000313" key="5">
    <source>
        <dbReference type="WBParaSite" id="PDA_v2.g18651.t1"/>
    </source>
</evidence>
<dbReference type="AlphaFoldDB" id="A0A914PR97"/>
<comment type="similarity">
    <text evidence="1">Belongs to the heat shock protein 70 family.</text>
</comment>
<keyword evidence="2" id="KW-0547">Nucleotide-binding</keyword>
<evidence type="ECO:0000256" key="3">
    <source>
        <dbReference type="ARBA" id="ARBA00022840"/>
    </source>
</evidence>
<reference evidence="5" key="1">
    <citation type="submission" date="2022-11" db="UniProtKB">
        <authorList>
            <consortium name="WormBaseParasite"/>
        </authorList>
    </citation>
    <scope>IDENTIFICATION</scope>
</reference>
<dbReference type="PRINTS" id="PR00301">
    <property type="entry name" value="HEATSHOCK70"/>
</dbReference>
<dbReference type="Gene3D" id="3.30.30.30">
    <property type="match status" value="1"/>
</dbReference>
<keyword evidence="4" id="KW-1185">Reference proteome</keyword>
<dbReference type="GO" id="GO:0140662">
    <property type="term" value="F:ATP-dependent protein folding chaperone"/>
    <property type="evidence" value="ECO:0007669"/>
    <property type="project" value="InterPro"/>
</dbReference>
<evidence type="ECO:0000313" key="4">
    <source>
        <dbReference type="Proteomes" id="UP000887578"/>
    </source>
</evidence>
<dbReference type="Gene3D" id="3.90.640.10">
    <property type="entry name" value="Actin, Chain A, domain 4"/>
    <property type="match status" value="1"/>
</dbReference>
<dbReference type="Proteomes" id="UP000887578">
    <property type="component" value="Unplaced"/>
</dbReference>
<dbReference type="InterPro" id="IPR043129">
    <property type="entry name" value="ATPase_NBD"/>
</dbReference>
<dbReference type="PANTHER" id="PTHR19375">
    <property type="entry name" value="HEAT SHOCK PROTEIN 70KDA"/>
    <property type="match status" value="1"/>
</dbReference>